<dbReference type="Proteomes" id="UP000708148">
    <property type="component" value="Unassembled WGS sequence"/>
</dbReference>
<proteinExistence type="predicted"/>
<protein>
    <recommendedName>
        <fullName evidence="2">Fungal lipase-type domain-containing protein</fullName>
    </recommendedName>
</protein>
<feature type="signal peptide" evidence="1">
    <location>
        <begin position="1"/>
        <end position="26"/>
    </location>
</feature>
<accession>A0A8S1J443</accession>
<comment type="caution">
    <text evidence="3">The sequence shown here is derived from an EMBL/GenBank/DDBJ whole genome shotgun (WGS) entry which is preliminary data.</text>
</comment>
<feature type="chain" id="PRO_5035909619" description="Fungal lipase-type domain-containing protein" evidence="1">
    <location>
        <begin position="27"/>
        <end position="382"/>
    </location>
</feature>
<keyword evidence="4" id="KW-1185">Reference proteome</keyword>
<dbReference type="OrthoDB" id="426718at2759"/>
<evidence type="ECO:0000313" key="4">
    <source>
        <dbReference type="Proteomes" id="UP000708148"/>
    </source>
</evidence>
<dbReference type="Gene3D" id="3.40.50.1820">
    <property type="entry name" value="alpha/beta hydrolase"/>
    <property type="match status" value="1"/>
</dbReference>
<sequence>MNRLRGPWMACAVVAFLAAALGPCGAAPEEVPTRLRYSQDESMQGFYESDEAVHQSQGLKFLPADRNPPFDRATSFKNEDYLPPDYVVAIGNASANVTFPFNESRALAAFESISYCRDIPALRLWNCTRCGWDEVQGFVVEDTVYDSKWDVFTYVGYLPAWKANIVAIRGTDSHDFWNWIEDFDSWRSKYPLSYPGAEGCQIHSGFYKLWANSALKENTTAAVQRLVDKYGTNQTTYVVGHSMGGAMADLAALWLKFNLSLSDVRVTTFGQPRTGNKKFSDFFNKTIEHSWRFTHDKDIVPSLPYEFMGYWHTPREVWQVDIPDSSSPSGIKMTYKVCDGSGEDPTCHDSACHYASCTSIEDHMMYMGFPMYTNATSNDEPC</sequence>
<evidence type="ECO:0000256" key="1">
    <source>
        <dbReference type="SAM" id="SignalP"/>
    </source>
</evidence>
<gene>
    <name evidence="3" type="ORF">OSTQU699_LOCUS6107</name>
</gene>
<dbReference type="PANTHER" id="PTHR45856">
    <property type="entry name" value="ALPHA/BETA-HYDROLASES SUPERFAMILY PROTEIN"/>
    <property type="match status" value="1"/>
</dbReference>
<name>A0A8S1J443_9CHLO</name>
<dbReference type="AlphaFoldDB" id="A0A8S1J443"/>
<evidence type="ECO:0000313" key="3">
    <source>
        <dbReference type="EMBL" id="CAD7700748.1"/>
    </source>
</evidence>
<dbReference type="CDD" id="cd00519">
    <property type="entry name" value="Lipase_3"/>
    <property type="match status" value="1"/>
</dbReference>
<dbReference type="InterPro" id="IPR051218">
    <property type="entry name" value="Sec_MonoDiacylglyc_Lipase"/>
</dbReference>
<dbReference type="PANTHER" id="PTHR45856:SF25">
    <property type="entry name" value="FUNGAL LIPASE-LIKE DOMAIN-CONTAINING PROTEIN"/>
    <property type="match status" value="1"/>
</dbReference>
<dbReference type="InterPro" id="IPR029058">
    <property type="entry name" value="AB_hydrolase_fold"/>
</dbReference>
<reference evidence="3" key="1">
    <citation type="submission" date="2020-12" db="EMBL/GenBank/DDBJ databases">
        <authorList>
            <person name="Iha C."/>
        </authorList>
    </citation>
    <scope>NUCLEOTIDE SEQUENCE</scope>
</reference>
<evidence type="ECO:0000259" key="2">
    <source>
        <dbReference type="Pfam" id="PF01764"/>
    </source>
</evidence>
<dbReference type="Pfam" id="PF01764">
    <property type="entry name" value="Lipase_3"/>
    <property type="match status" value="1"/>
</dbReference>
<dbReference type="GO" id="GO:0006629">
    <property type="term" value="P:lipid metabolic process"/>
    <property type="evidence" value="ECO:0007669"/>
    <property type="project" value="InterPro"/>
</dbReference>
<dbReference type="InterPro" id="IPR002921">
    <property type="entry name" value="Fungal_lipase-type"/>
</dbReference>
<feature type="domain" description="Fungal lipase-type" evidence="2">
    <location>
        <begin position="165"/>
        <end position="306"/>
    </location>
</feature>
<dbReference type="EMBL" id="CAJHUC010001334">
    <property type="protein sequence ID" value="CAD7700748.1"/>
    <property type="molecule type" value="Genomic_DNA"/>
</dbReference>
<organism evidence="3 4">
    <name type="scientific">Ostreobium quekettii</name>
    <dbReference type="NCBI Taxonomy" id="121088"/>
    <lineage>
        <taxon>Eukaryota</taxon>
        <taxon>Viridiplantae</taxon>
        <taxon>Chlorophyta</taxon>
        <taxon>core chlorophytes</taxon>
        <taxon>Ulvophyceae</taxon>
        <taxon>TCBD clade</taxon>
        <taxon>Bryopsidales</taxon>
        <taxon>Ostreobineae</taxon>
        <taxon>Ostreobiaceae</taxon>
        <taxon>Ostreobium</taxon>
    </lineage>
</organism>
<dbReference type="SUPFAM" id="SSF53474">
    <property type="entry name" value="alpha/beta-Hydrolases"/>
    <property type="match status" value="1"/>
</dbReference>
<keyword evidence="1" id="KW-0732">Signal</keyword>